<gene>
    <name evidence="1" type="ORF">Vretifemale_18727</name>
    <name evidence="2" type="ORF">Vretimale_9482</name>
</gene>
<dbReference type="OrthoDB" id="273257at2759"/>
<name>A0A8J4GDE9_9CHLO</name>
<dbReference type="Proteomes" id="UP000722791">
    <property type="component" value="Unassembled WGS sequence"/>
</dbReference>
<accession>A0A8J4GDE9</accession>
<reference evidence="2" key="1">
    <citation type="journal article" date="2021" name="Proc. Natl. Acad. Sci. U.S.A.">
        <title>Three genomes in the algal genus Volvox reveal the fate of a haploid sex-determining region after a transition to homothallism.</title>
        <authorList>
            <person name="Yamamoto K."/>
            <person name="Hamaji T."/>
            <person name="Kawai-Toyooka H."/>
            <person name="Matsuzaki R."/>
            <person name="Takahashi F."/>
            <person name="Nishimura Y."/>
            <person name="Kawachi M."/>
            <person name="Noguchi H."/>
            <person name="Minakuchi Y."/>
            <person name="Umen J.G."/>
            <person name="Toyoda A."/>
            <person name="Nozaki H."/>
        </authorList>
    </citation>
    <scope>NUCLEOTIDE SEQUENCE</scope>
    <source>
        <strain evidence="2">NIES-3785</strain>
        <strain evidence="1">NIES-3786</strain>
    </source>
</reference>
<evidence type="ECO:0000313" key="3">
    <source>
        <dbReference type="Proteomes" id="UP000722791"/>
    </source>
</evidence>
<evidence type="ECO:0000313" key="1">
    <source>
        <dbReference type="EMBL" id="GIL91056.1"/>
    </source>
</evidence>
<protein>
    <submittedName>
        <fullName evidence="2">Uncharacterized protein</fullName>
    </submittedName>
</protein>
<dbReference type="Proteomes" id="UP000747110">
    <property type="component" value="Unassembled WGS sequence"/>
</dbReference>
<comment type="caution">
    <text evidence="2">The sequence shown here is derived from an EMBL/GenBank/DDBJ whole genome shotgun (WGS) entry which is preliminary data.</text>
</comment>
<keyword evidence="4" id="KW-1185">Reference proteome</keyword>
<dbReference type="EMBL" id="BNCP01000062">
    <property type="protein sequence ID" value="GIL91056.1"/>
    <property type="molecule type" value="Genomic_DNA"/>
</dbReference>
<organism evidence="2 3">
    <name type="scientific">Volvox reticuliferus</name>
    <dbReference type="NCBI Taxonomy" id="1737510"/>
    <lineage>
        <taxon>Eukaryota</taxon>
        <taxon>Viridiplantae</taxon>
        <taxon>Chlorophyta</taxon>
        <taxon>core chlorophytes</taxon>
        <taxon>Chlorophyceae</taxon>
        <taxon>CS clade</taxon>
        <taxon>Chlamydomonadales</taxon>
        <taxon>Volvocaceae</taxon>
        <taxon>Volvox</taxon>
    </lineage>
</organism>
<evidence type="ECO:0000313" key="4">
    <source>
        <dbReference type="Proteomes" id="UP000747110"/>
    </source>
</evidence>
<dbReference type="EMBL" id="BNCQ01000017">
    <property type="protein sequence ID" value="GIM05021.1"/>
    <property type="molecule type" value="Genomic_DNA"/>
</dbReference>
<evidence type="ECO:0000313" key="2">
    <source>
        <dbReference type="EMBL" id="GIM05021.1"/>
    </source>
</evidence>
<dbReference type="AlphaFoldDB" id="A0A8J4GDE9"/>
<sequence length="335" mass="33629">MACVCLGPGLGALGASADCIIAGFGNPFVCTLITVVVGTRHNLFASSAHLAELCVQAALRRQGYQCGLHRRIFSMFQSDTPSSYASIFSQPRERDVNGSHSGRTSSVALQVLDGGFATFLVPVPGPTPGPVSGSGAGTGNDVEAGWSRANVPLVPLTGTSGRCGTTAAASASAAGPSSPIEVNTMMAVALSGDMRTHMQALRAQSIRSLTKQLLPLPQLVPSVAANGSGGNSIFAQPASFSAINTRASSLSLTHPLSPTAAVAGGGPAAGGFGLAVAPAAAALGYHCELRDLCDAVLTDVGSSAAVKRQAAALKEALGAMELLPRGPAELAGRQL</sequence>
<proteinExistence type="predicted"/>